<dbReference type="Pfam" id="PF01526">
    <property type="entry name" value="DDE_Tnp_Tn3"/>
    <property type="match status" value="1"/>
</dbReference>
<dbReference type="AlphaFoldDB" id="A0AAD0YRC2"/>
<evidence type="ECO:0000313" key="2">
    <source>
        <dbReference type="EMBL" id="AZB16875.1"/>
    </source>
</evidence>
<accession>A0AAD0YRC2</accession>
<dbReference type="EMBL" id="CP033930">
    <property type="protein sequence ID" value="AZB16875.1"/>
    <property type="molecule type" value="Genomic_DNA"/>
</dbReference>
<proteinExistence type="predicted"/>
<dbReference type="GO" id="GO:0006313">
    <property type="term" value="P:DNA transposition"/>
    <property type="evidence" value="ECO:0007669"/>
    <property type="project" value="InterPro"/>
</dbReference>
<evidence type="ECO:0000259" key="1">
    <source>
        <dbReference type="Pfam" id="PF01526"/>
    </source>
</evidence>
<name>A0AAD0YRC2_CHRID</name>
<organism evidence="2 3">
    <name type="scientific">Chryseobacterium indologenes</name>
    <name type="common">Flavobacterium indologenes</name>
    <dbReference type="NCBI Taxonomy" id="253"/>
    <lineage>
        <taxon>Bacteria</taxon>
        <taxon>Pseudomonadati</taxon>
        <taxon>Bacteroidota</taxon>
        <taxon>Flavobacteriia</taxon>
        <taxon>Flavobacteriales</taxon>
        <taxon>Weeksellaceae</taxon>
        <taxon>Chryseobacterium group</taxon>
        <taxon>Chryseobacterium</taxon>
    </lineage>
</organism>
<gene>
    <name evidence="2" type="ORF">EG352_03350</name>
</gene>
<dbReference type="InterPro" id="IPR002513">
    <property type="entry name" value="Tn3_Tnp_DDE_dom"/>
</dbReference>
<dbReference type="GO" id="GO:0004803">
    <property type="term" value="F:transposase activity"/>
    <property type="evidence" value="ECO:0007669"/>
    <property type="project" value="InterPro"/>
</dbReference>
<reference evidence="2 3" key="1">
    <citation type="submission" date="2018-11" db="EMBL/GenBank/DDBJ databases">
        <title>Proposal to divide the Flavobacteriaceae and reorganize its genera based on Amino Acid Identity values calculated from whole genome sequences.</title>
        <authorList>
            <person name="Nicholson A.C."/>
            <person name="Gulvik C.A."/>
            <person name="Whitney A.M."/>
            <person name="Humrighouse B.W."/>
            <person name="Bell M."/>
            <person name="Holmes B."/>
            <person name="Steigerwalt A.G."/>
            <person name="Villarma A."/>
            <person name="Sheth M."/>
            <person name="Batra D."/>
            <person name="Pryor J."/>
            <person name="Bernardet J.-F."/>
            <person name="Hugo C."/>
            <person name="Kampfer P."/>
            <person name="Newman J."/>
            <person name="McQuiston J.R."/>
        </authorList>
    </citation>
    <scope>NUCLEOTIDE SEQUENCE [LARGE SCALE GENOMIC DNA]</scope>
    <source>
        <strain evidence="2 3">H5559</strain>
    </source>
</reference>
<evidence type="ECO:0000313" key="3">
    <source>
        <dbReference type="Proteomes" id="UP000269015"/>
    </source>
</evidence>
<sequence>MLDGYMSPELRRKFTAGLNIGKDRNTLARAVYFNRSGEVRERNFKNQ</sequence>
<protein>
    <recommendedName>
        <fullName evidence="1">Tn3 transposase DDE domain-containing protein</fullName>
    </recommendedName>
</protein>
<dbReference type="Proteomes" id="UP000269015">
    <property type="component" value="Chromosome"/>
</dbReference>
<feature type="domain" description="Tn3 transposase DDE" evidence="1">
    <location>
        <begin position="5"/>
        <end position="47"/>
    </location>
</feature>